<comment type="caution">
    <text evidence="1">The sequence shown here is derived from an EMBL/GenBank/DDBJ whole genome shotgun (WGS) entry which is preliminary data.</text>
</comment>
<evidence type="ECO:0000313" key="1">
    <source>
        <dbReference type="EMBL" id="GAE26499.1"/>
    </source>
</evidence>
<dbReference type="STRING" id="1236970.JCM9140_2576"/>
<accession>W4Q581</accession>
<protein>
    <submittedName>
        <fullName evidence="1">Uncharacterized protein</fullName>
    </submittedName>
</protein>
<dbReference type="AlphaFoldDB" id="W4Q581"/>
<sequence length="66" mass="7429">MAIDELAKKRWNQIPADIRKKIESNVFCGTCKVTTIVDYVVDSEDHQMILKGSCKTCGRSVARVID</sequence>
<keyword evidence="2" id="KW-1185">Reference proteome</keyword>
<dbReference type="EMBL" id="BAUT01000026">
    <property type="protein sequence ID" value="GAE26499.1"/>
    <property type="molecule type" value="Genomic_DNA"/>
</dbReference>
<reference evidence="1" key="1">
    <citation type="journal article" date="2014" name="Genome Announc.">
        <title>Draft Genome Sequences of Three Alkaliphilic Bacillus Strains, Bacillus wakoensis JCM 9140T, Bacillus akibai JCM 9157T, and Bacillus hemicellulosilyticus JCM 9152T.</title>
        <authorList>
            <person name="Yuki M."/>
            <person name="Oshima K."/>
            <person name="Suda W."/>
            <person name="Oshida Y."/>
            <person name="Kitamura K."/>
            <person name="Iida T."/>
            <person name="Hattori M."/>
            <person name="Ohkuma M."/>
        </authorList>
    </citation>
    <scope>NUCLEOTIDE SEQUENCE [LARGE SCALE GENOMIC DNA]</scope>
    <source>
        <strain evidence="1">JCM 9140</strain>
    </source>
</reference>
<evidence type="ECO:0000313" key="2">
    <source>
        <dbReference type="Proteomes" id="UP000018890"/>
    </source>
</evidence>
<organism evidence="1 2">
    <name type="scientific">Halalkalibacter wakoensis JCM 9140</name>
    <dbReference type="NCBI Taxonomy" id="1236970"/>
    <lineage>
        <taxon>Bacteria</taxon>
        <taxon>Bacillati</taxon>
        <taxon>Bacillota</taxon>
        <taxon>Bacilli</taxon>
        <taxon>Bacillales</taxon>
        <taxon>Bacillaceae</taxon>
        <taxon>Halalkalibacter</taxon>
    </lineage>
</organism>
<name>W4Q581_9BACI</name>
<gene>
    <name evidence="1" type="ORF">JCM9140_2576</name>
</gene>
<proteinExistence type="predicted"/>
<dbReference type="OrthoDB" id="2647637at2"/>
<dbReference type="RefSeq" id="WP_034746263.1">
    <property type="nucleotide sequence ID" value="NZ_BAUT01000026.1"/>
</dbReference>
<dbReference type="Proteomes" id="UP000018890">
    <property type="component" value="Unassembled WGS sequence"/>
</dbReference>